<dbReference type="KEGG" id="mmau:NCTC10168_00445"/>
<dbReference type="AlphaFoldDB" id="A0A449B4J1"/>
<accession>A0A449B4J1</accession>
<dbReference type="RefSeq" id="WP_129646696.1">
    <property type="nucleotide sequence ID" value="NZ_LR215037.1"/>
</dbReference>
<organism evidence="2 3">
    <name type="scientific">Mycoplasmopsis maculosa</name>
    <dbReference type="NCBI Taxonomy" id="114885"/>
    <lineage>
        <taxon>Bacteria</taxon>
        <taxon>Bacillati</taxon>
        <taxon>Mycoplasmatota</taxon>
        <taxon>Mycoplasmoidales</taxon>
        <taxon>Metamycoplasmataceae</taxon>
        <taxon>Mycoplasmopsis</taxon>
    </lineage>
</organism>
<evidence type="ECO:0000256" key="1">
    <source>
        <dbReference type="SAM" id="Phobius"/>
    </source>
</evidence>
<feature type="transmembrane region" description="Helical" evidence="1">
    <location>
        <begin position="49"/>
        <end position="82"/>
    </location>
</feature>
<sequence>MNKNLFNKKINILYIIGIVLTTISFIALFFDIIVLFLNFYISKKTTESGLVAITAISIYFNILVFITTPMFTLLALAFAIYGLIISIKAKNKNYYWFIISISLTILTVFFGALFILLATIFIKKQLKKQKTI</sequence>
<dbReference type="EMBL" id="LR215037">
    <property type="protein sequence ID" value="VEU75523.1"/>
    <property type="molecule type" value="Genomic_DNA"/>
</dbReference>
<evidence type="ECO:0000313" key="3">
    <source>
        <dbReference type="Proteomes" id="UP000290243"/>
    </source>
</evidence>
<name>A0A449B4J1_9BACT</name>
<keyword evidence="1" id="KW-1133">Transmembrane helix</keyword>
<dbReference type="Proteomes" id="UP000290243">
    <property type="component" value="Chromosome"/>
</dbReference>
<feature type="transmembrane region" description="Helical" evidence="1">
    <location>
        <begin position="12"/>
        <end position="37"/>
    </location>
</feature>
<evidence type="ECO:0008006" key="4">
    <source>
        <dbReference type="Google" id="ProtNLM"/>
    </source>
</evidence>
<keyword evidence="1" id="KW-0472">Membrane</keyword>
<keyword evidence="1" id="KW-0812">Transmembrane</keyword>
<protein>
    <recommendedName>
        <fullName evidence="4">DUF4064 domain-containing protein</fullName>
    </recommendedName>
</protein>
<evidence type="ECO:0000313" key="2">
    <source>
        <dbReference type="EMBL" id="VEU75523.1"/>
    </source>
</evidence>
<gene>
    <name evidence="2" type="ORF">NCTC10168_00445</name>
</gene>
<reference evidence="2 3" key="1">
    <citation type="submission" date="2019-01" db="EMBL/GenBank/DDBJ databases">
        <authorList>
            <consortium name="Pathogen Informatics"/>
        </authorList>
    </citation>
    <scope>NUCLEOTIDE SEQUENCE [LARGE SCALE GENOMIC DNA]</scope>
    <source>
        <strain evidence="2 3">NCTC10168</strain>
    </source>
</reference>
<proteinExistence type="predicted"/>
<keyword evidence="3" id="KW-1185">Reference proteome</keyword>
<feature type="transmembrane region" description="Helical" evidence="1">
    <location>
        <begin position="94"/>
        <end position="122"/>
    </location>
</feature>